<gene>
    <name evidence="2" type="ORF">AsAng_0041770</name>
</gene>
<evidence type="ECO:0000313" key="2">
    <source>
        <dbReference type="EMBL" id="BDS13440.1"/>
    </source>
</evidence>
<feature type="transmembrane region" description="Helical" evidence="1">
    <location>
        <begin position="67"/>
        <end position="88"/>
    </location>
</feature>
<sequence>MYSFLIYPALLLLILPWILSLRHIAHVVNGVQIFAKQFLFWGLLTFVVGVLIYLSVSFNSHADHFDIGGGLFLLICVVLFIFIGGMNTNSKLKHLRKKQQTNPDLLDN</sequence>
<accession>A0A915YI22</accession>
<evidence type="ECO:0000256" key="1">
    <source>
        <dbReference type="SAM" id="Phobius"/>
    </source>
</evidence>
<dbReference type="Proteomes" id="UP001060919">
    <property type="component" value="Chromosome"/>
</dbReference>
<feature type="transmembrane region" description="Helical" evidence="1">
    <location>
        <begin position="37"/>
        <end position="55"/>
    </location>
</feature>
<dbReference type="AlphaFoldDB" id="A0A915YI22"/>
<proteinExistence type="predicted"/>
<dbReference type="KEGG" id="aup:AsAng_0041770"/>
<evidence type="ECO:0000313" key="3">
    <source>
        <dbReference type="Proteomes" id="UP001060919"/>
    </source>
</evidence>
<name>A0A915YI22_9BACT</name>
<keyword evidence="3" id="KW-1185">Reference proteome</keyword>
<dbReference type="EMBL" id="AP026867">
    <property type="protein sequence ID" value="BDS13440.1"/>
    <property type="molecule type" value="Genomic_DNA"/>
</dbReference>
<dbReference type="RefSeq" id="WP_264788712.1">
    <property type="nucleotide sequence ID" value="NZ_AP026867.1"/>
</dbReference>
<keyword evidence="1" id="KW-0812">Transmembrane</keyword>
<organism evidence="2 3">
    <name type="scientific">Aureispira anguillae</name>
    <dbReference type="NCBI Taxonomy" id="2864201"/>
    <lineage>
        <taxon>Bacteria</taxon>
        <taxon>Pseudomonadati</taxon>
        <taxon>Bacteroidota</taxon>
        <taxon>Saprospiria</taxon>
        <taxon>Saprospirales</taxon>
        <taxon>Saprospiraceae</taxon>
        <taxon>Aureispira</taxon>
    </lineage>
</organism>
<keyword evidence="1" id="KW-1133">Transmembrane helix</keyword>
<reference evidence="2" key="1">
    <citation type="submission" date="2022-09" db="EMBL/GenBank/DDBJ databases">
        <title>Aureispira anguillicida sp. nov., isolated from Leptocephalus of Japanese eel Anguilla japonica.</title>
        <authorList>
            <person name="Yuasa K."/>
            <person name="Mekata T."/>
            <person name="Ikunari K."/>
        </authorList>
    </citation>
    <scope>NUCLEOTIDE SEQUENCE</scope>
    <source>
        <strain evidence="2">EL160426</strain>
    </source>
</reference>
<protein>
    <submittedName>
        <fullName evidence="2">Uncharacterized protein</fullName>
    </submittedName>
</protein>
<keyword evidence="1" id="KW-0472">Membrane</keyword>
<feature type="transmembrane region" description="Helical" evidence="1">
    <location>
        <begin position="6"/>
        <end position="25"/>
    </location>
</feature>